<dbReference type="GO" id="GO:0032259">
    <property type="term" value="P:methylation"/>
    <property type="evidence" value="ECO:0007669"/>
    <property type="project" value="UniProtKB-KW"/>
</dbReference>
<protein>
    <submittedName>
        <fullName evidence="1">Flagellin lysine-N-methylase</fullName>
        <ecNumber evidence="1">2.1.1.-</ecNumber>
    </submittedName>
</protein>
<sequence length="375" mass="44046">MRYRQPDYYDEFSCIGAVCPATCCAGWQIMIDEESLDRYSQVKGDFGLRLLDSIDWYQGCFRQQDGRCSFLNKDNLCDLYQELGKEALCRTCTAYPRHTEEFEELRELSLSLSCPVAAALILGHTEQTVFLEREDEAVEQEDFQDFDALLFGALEEAREYLLRLVEDRSISLEKRMALVLKLAAVMDNALVEGTLFELDIRKEGERLKGQDFSAKERQVYETRKGILEDLGQLEVLQEEWPCILKDIEQTLYHKGKGFYENLRKDFREMYRREKQGQEWEIWGEQLLVFFLFTYFCGAVYDGYIYTKAALSVVSVLWIQEMTLCRWAKTGRLTLEDMTELSYTYAREIEHSEDNLNLLEEMFRDNGRYGPEHLQI</sequence>
<keyword evidence="1" id="KW-0282">Flagellum</keyword>
<name>A0A9D2JU53_9FIRM</name>
<reference evidence="1" key="2">
    <citation type="submission" date="2021-04" db="EMBL/GenBank/DDBJ databases">
        <authorList>
            <person name="Gilroy R."/>
        </authorList>
    </citation>
    <scope>NUCLEOTIDE SEQUENCE</scope>
    <source>
        <strain evidence="1">1068</strain>
    </source>
</reference>
<dbReference type="GO" id="GO:0008168">
    <property type="term" value="F:methyltransferase activity"/>
    <property type="evidence" value="ECO:0007669"/>
    <property type="project" value="UniProtKB-KW"/>
</dbReference>
<organism evidence="1 2">
    <name type="scientific">Candidatus Blautia pullicola</name>
    <dbReference type="NCBI Taxonomy" id="2838498"/>
    <lineage>
        <taxon>Bacteria</taxon>
        <taxon>Bacillati</taxon>
        <taxon>Bacillota</taxon>
        <taxon>Clostridia</taxon>
        <taxon>Lachnospirales</taxon>
        <taxon>Lachnospiraceae</taxon>
        <taxon>Blautia</taxon>
    </lineage>
</organism>
<reference evidence="1" key="1">
    <citation type="journal article" date="2021" name="PeerJ">
        <title>Extensive microbial diversity within the chicken gut microbiome revealed by metagenomics and culture.</title>
        <authorList>
            <person name="Gilroy R."/>
            <person name="Ravi A."/>
            <person name="Getino M."/>
            <person name="Pursley I."/>
            <person name="Horton D.L."/>
            <person name="Alikhan N.F."/>
            <person name="Baker D."/>
            <person name="Gharbi K."/>
            <person name="Hall N."/>
            <person name="Watson M."/>
            <person name="Adriaenssens E.M."/>
            <person name="Foster-Nyarko E."/>
            <person name="Jarju S."/>
            <person name="Secka A."/>
            <person name="Antonio M."/>
            <person name="Oren A."/>
            <person name="Chaudhuri R.R."/>
            <person name="La Ragione R."/>
            <person name="Hildebrand F."/>
            <person name="Pallen M.J."/>
        </authorList>
    </citation>
    <scope>NUCLEOTIDE SEQUENCE</scope>
    <source>
        <strain evidence="1">1068</strain>
    </source>
</reference>
<keyword evidence="1" id="KW-0969">Cilium</keyword>
<evidence type="ECO:0000313" key="2">
    <source>
        <dbReference type="Proteomes" id="UP000824056"/>
    </source>
</evidence>
<dbReference type="EC" id="2.1.1.-" evidence="1"/>
<evidence type="ECO:0000313" key="1">
    <source>
        <dbReference type="EMBL" id="HIZ66682.1"/>
    </source>
</evidence>
<keyword evidence="1" id="KW-0489">Methyltransferase</keyword>
<keyword evidence="1" id="KW-0808">Transferase</keyword>
<dbReference type="AlphaFoldDB" id="A0A9D2JU53"/>
<gene>
    <name evidence="1" type="primary">fliB</name>
    <name evidence="1" type="ORF">H9809_12435</name>
</gene>
<comment type="caution">
    <text evidence="1">The sequence shown here is derived from an EMBL/GenBank/DDBJ whole genome shotgun (WGS) entry which is preliminary data.</text>
</comment>
<accession>A0A9D2JU53</accession>
<dbReference type="EMBL" id="DXBG01000292">
    <property type="protein sequence ID" value="HIZ66682.1"/>
    <property type="molecule type" value="Genomic_DNA"/>
</dbReference>
<keyword evidence="1" id="KW-0966">Cell projection</keyword>
<dbReference type="Proteomes" id="UP000824056">
    <property type="component" value="Unassembled WGS sequence"/>
</dbReference>
<proteinExistence type="predicted"/>
<dbReference type="NCBIfam" id="NF038110">
    <property type="entry name" value="Lys_methyl_FliB"/>
    <property type="match status" value="1"/>
</dbReference>